<evidence type="ECO:0000256" key="3">
    <source>
        <dbReference type="ARBA" id="ARBA00022643"/>
    </source>
</evidence>
<evidence type="ECO:0000259" key="5">
    <source>
        <dbReference type="Pfam" id="PF03358"/>
    </source>
</evidence>
<evidence type="ECO:0000313" key="6">
    <source>
        <dbReference type="EMBL" id="WXA93200.1"/>
    </source>
</evidence>
<comment type="similarity">
    <text evidence="1">Belongs to the SsuE family.</text>
</comment>
<dbReference type="PANTHER" id="PTHR43408">
    <property type="entry name" value="FMN REDUCTASE (NADPH)"/>
    <property type="match status" value="1"/>
</dbReference>
<name>A0ABZ2K7U8_9BACT</name>
<reference evidence="6 7" key="1">
    <citation type="submission" date="2021-12" db="EMBL/GenBank/DDBJ databases">
        <title>Discovery of the Pendulisporaceae a myxobacterial family with distinct sporulation behavior and unique specialized metabolism.</title>
        <authorList>
            <person name="Garcia R."/>
            <person name="Popoff A."/>
            <person name="Bader C.D."/>
            <person name="Loehr J."/>
            <person name="Walesch S."/>
            <person name="Walt C."/>
            <person name="Boldt J."/>
            <person name="Bunk B."/>
            <person name="Haeckl F.J.F.P.J."/>
            <person name="Gunesch A.P."/>
            <person name="Birkelbach J."/>
            <person name="Nuebel U."/>
            <person name="Pietschmann T."/>
            <person name="Bach T."/>
            <person name="Mueller R."/>
        </authorList>
    </citation>
    <scope>NUCLEOTIDE SEQUENCE [LARGE SCALE GENOMIC DNA]</scope>
    <source>
        <strain evidence="6 7">MSr12523</strain>
    </source>
</reference>
<evidence type="ECO:0000256" key="4">
    <source>
        <dbReference type="ARBA" id="ARBA00023002"/>
    </source>
</evidence>
<sequence length="175" mass="18448">MSRDIVFVGGSPSSASRSRFVAGAVAKELERAGFTARHFSLGDFDAEDVFHGRTHAPKIASFVDAVKSAAAIVLSTPVYKATYSGALKAVVDLIPPDALAGKPALGIATIRLETHGPEVDHAYRALFAFFQAKAVGSLIVRDEELRLEVEPALNDAARDRTASAAKALLDTLEAG</sequence>
<dbReference type="EMBL" id="CP089982">
    <property type="protein sequence ID" value="WXA93200.1"/>
    <property type="molecule type" value="Genomic_DNA"/>
</dbReference>
<dbReference type="PANTHER" id="PTHR43408:SF2">
    <property type="entry name" value="FMN REDUCTASE (NADPH)"/>
    <property type="match status" value="1"/>
</dbReference>
<evidence type="ECO:0000256" key="1">
    <source>
        <dbReference type="ARBA" id="ARBA00005990"/>
    </source>
</evidence>
<accession>A0ABZ2K7U8</accession>
<dbReference type="SUPFAM" id="SSF52218">
    <property type="entry name" value="Flavoproteins"/>
    <property type="match status" value="1"/>
</dbReference>
<dbReference type="RefSeq" id="WP_394843798.1">
    <property type="nucleotide sequence ID" value="NZ_CP089982.1"/>
</dbReference>
<evidence type="ECO:0000256" key="2">
    <source>
        <dbReference type="ARBA" id="ARBA00022630"/>
    </source>
</evidence>
<keyword evidence="2" id="KW-0285">Flavoprotein</keyword>
<dbReference type="Gene3D" id="3.40.50.360">
    <property type="match status" value="1"/>
</dbReference>
<keyword evidence="4" id="KW-0560">Oxidoreductase</keyword>
<dbReference type="Proteomes" id="UP001379533">
    <property type="component" value="Chromosome"/>
</dbReference>
<gene>
    <name evidence="6" type="ORF">LZC95_42950</name>
</gene>
<dbReference type="InterPro" id="IPR029039">
    <property type="entry name" value="Flavoprotein-like_sf"/>
</dbReference>
<dbReference type="InterPro" id="IPR051814">
    <property type="entry name" value="NAD(P)H-dep_FMN_reductase"/>
</dbReference>
<keyword evidence="3" id="KW-0288">FMN</keyword>
<evidence type="ECO:0000313" key="7">
    <source>
        <dbReference type="Proteomes" id="UP001379533"/>
    </source>
</evidence>
<proteinExistence type="inferred from homology"/>
<dbReference type="InterPro" id="IPR005025">
    <property type="entry name" value="FMN_Rdtase-like_dom"/>
</dbReference>
<organism evidence="6 7">
    <name type="scientific">Pendulispora brunnea</name>
    <dbReference type="NCBI Taxonomy" id="2905690"/>
    <lineage>
        <taxon>Bacteria</taxon>
        <taxon>Pseudomonadati</taxon>
        <taxon>Myxococcota</taxon>
        <taxon>Myxococcia</taxon>
        <taxon>Myxococcales</taxon>
        <taxon>Sorangiineae</taxon>
        <taxon>Pendulisporaceae</taxon>
        <taxon>Pendulispora</taxon>
    </lineage>
</organism>
<dbReference type="Pfam" id="PF03358">
    <property type="entry name" value="FMN_red"/>
    <property type="match status" value="1"/>
</dbReference>
<keyword evidence="7" id="KW-1185">Reference proteome</keyword>
<protein>
    <submittedName>
        <fullName evidence="6">NAD(P)H-dependent oxidoreductase</fullName>
    </submittedName>
</protein>
<feature type="domain" description="NADPH-dependent FMN reductase-like" evidence="5">
    <location>
        <begin position="5"/>
        <end position="137"/>
    </location>
</feature>